<feature type="compositionally biased region" description="Basic and acidic residues" evidence="1">
    <location>
        <begin position="26"/>
        <end position="56"/>
    </location>
</feature>
<protein>
    <submittedName>
        <fullName evidence="2">Uncharacterized protein</fullName>
    </submittedName>
</protein>
<gene>
    <name evidence="2" type="ORF">SNEC2469_LOCUS17464</name>
</gene>
<dbReference type="AlphaFoldDB" id="A0A812VEI8"/>
<keyword evidence="3" id="KW-1185">Reference proteome</keyword>
<feature type="compositionally biased region" description="Basic residues" evidence="1">
    <location>
        <begin position="57"/>
        <end position="74"/>
    </location>
</feature>
<feature type="compositionally biased region" description="Basic residues" evidence="1">
    <location>
        <begin position="10"/>
        <end position="22"/>
    </location>
</feature>
<evidence type="ECO:0000256" key="1">
    <source>
        <dbReference type="SAM" id="MobiDB-lite"/>
    </source>
</evidence>
<proteinExistence type="predicted"/>
<dbReference type="EMBL" id="CAJNJA010028919">
    <property type="protein sequence ID" value="CAE7615003.1"/>
    <property type="molecule type" value="Genomic_DNA"/>
</dbReference>
<dbReference type="Proteomes" id="UP000601435">
    <property type="component" value="Unassembled WGS sequence"/>
</dbReference>
<organism evidence="2 3">
    <name type="scientific">Symbiodinium necroappetens</name>
    <dbReference type="NCBI Taxonomy" id="1628268"/>
    <lineage>
        <taxon>Eukaryota</taxon>
        <taxon>Sar</taxon>
        <taxon>Alveolata</taxon>
        <taxon>Dinophyceae</taxon>
        <taxon>Suessiales</taxon>
        <taxon>Symbiodiniaceae</taxon>
        <taxon>Symbiodinium</taxon>
    </lineage>
</organism>
<name>A0A812VEI8_9DINO</name>
<accession>A0A812VEI8</accession>
<feature type="region of interest" description="Disordered" evidence="1">
    <location>
        <begin position="1"/>
        <end position="107"/>
    </location>
</feature>
<evidence type="ECO:0000313" key="2">
    <source>
        <dbReference type="EMBL" id="CAE7615003.1"/>
    </source>
</evidence>
<sequence>MRSWPGGAQRRPKAKSERHRSPFRATARETVKKEAGRQRRSAGERPRRSRRLSETRIRRRARVRRRRQLKRRCRSSPSPSGRKTRCFLRRRPRLRMPRTGSCGTSGR</sequence>
<feature type="compositionally biased region" description="Basic residues" evidence="1">
    <location>
        <begin position="82"/>
        <end position="96"/>
    </location>
</feature>
<evidence type="ECO:0000313" key="3">
    <source>
        <dbReference type="Proteomes" id="UP000601435"/>
    </source>
</evidence>
<comment type="caution">
    <text evidence="2">The sequence shown here is derived from an EMBL/GenBank/DDBJ whole genome shotgun (WGS) entry which is preliminary data.</text>
</comment>
<reference evidence="2" key="1">
    <citation type="submission" date="2021-02" db="EMBL/GenBank/DDBJ databases">
        <authorList>
            <person name="Dougan E. K."/>
            <person name="Rhodes N."/>
            <person name="Thang M."/>
            <person name="Chan C."/>
        </authorList>
    </citation>
    <scope>NUCLEOTIDE SEQUENCE</scope>
</reference>